<dbReference type="Proteomes" id="UP000610960">
    <property type="component" value="Unassembled WGS sequence"/>
</dbReference>
<evidence type="ECO:0000313" key="2">
    <source>
        <dbReference type="EMBL" id="GGP20828.1"/>
    </source>
</evidence>
<dbReference type="GO" id="GO:0009086">
    <property type="term" value="P:methionine biosynthetic process"/>
    <property type="evidence" value="ECO:0007669"/>
    <property type="project" value="InterPro"/>
</dbReference>
<dbReference type="EMBL" id="BMNL01000002">
    <property type="protein sequence ID" value="GGP20828.1"/>
    <property type="molecule type" value="Genomic_DNA"/>
</dbReference>
<comment type="caution">
    <text evidence="2">The sequence shown here is derived from an EMBL/GenBank/DDBJ whole genome shotgun (WGS) entry which is preliminary data.</text>
</comment>
<evidence type="ECO:0000313" key="3">
    <source>
        <dbReference type="Proteomes" id="UP000610960"/>
    </source>
</evidence>
<name>A0A830GVU5_9CREN</name>
<dbReference type="Gene3D" id="3.20.20.210">
    <property type="match status" value="1"/>
</dbReference>
<dbReference type="Pfam" id="PF01717">
    <property type="entry name" value="Meth_synt_2"/>
    <property type="match status" value="1"/>
</dbReference>
<dbReference type="AlphaFoldDB" id="A0A830GVU5"/>
<reference evidence="2" key="1">
    <citation type="journal article" date="2014" name="Int. J. Syst. Evol. Microbiol.">
        <title>Complete genome sequence of Corynebacterium casei LMG S-19264T (=DSM 44701T), isolated from a smear-ripened cheese.</title>
        <authorList>
            <consortium name="US DOE Joint Genome Institute (JGI-PGF)"/>
            <person name="Walter F."/>
            <person name="Albersmeier A."/>
            <person name="Kalinowski J."/>
            <person name="Ruckert C."/>
        </authorList>
    </citation>
    <scope>NUCLEOTIDE SEQUENCE</scope>
    <source>
        <strain evidence="2">JCM 10088</strain>
    </source>
</reference>
<dbReference type="GO" id="GO:0003871">
    <property type="term" value="F:5-methyltetrahydropteroyltriglutamate-homocysteine S-methyltransferase activity"/>
    <property type="evidence" value="ECO:0007669"/>
    <property type="project" value="InterPro"/>
</dbReference>
<dbReference type="InterPro" id="IPR002629">
    <property type="entry name" value="Met_Synth_C/arc"/>
</dbReference>
<sequence>MPQFGRVEEVLTTYTGSFPLPHSRDNVRRVLRDVAGIGIDWPNYPQLINFIDMFLAPLARSGGLEVVGGRFVLTGELRMPNVDEAVQPIMESLEEWRELSGGGRGLRACVTGPFTLSSFTFKRPGTTNIMDSALGDREAVHFMARYVNAVLRRLEELGVNYVNVDEPIIGTMVGARRNLFNYSDDEVVQVVDEAYAGVGVRLRGIHVCGRLNPKVFGILGRLERVNLLDNEYADSPENVGYLSLDLIGDKRLAVGVVSSRRAEVEDAGSITRLAGKIMDKVGRERVFALKPDCGFGSLRTETGSVEDAYEVSLAKLRALKVAANAINGM</sequence>
<dbReference type="InterPro" id="IPR038071">
    <property type="entry name" value="UROD/MetE-like_sf"/>
</dbReference>
<evidence type="ECO:0000259" key="1">
    <source>
        <dbReference type="Pfam" id="PF01717"/>
    </source>
</evidence>
<reference evidence="2" key="2">
    <citation type="submission" date="2020-09" db="EMBL/GenBank/DDBJ databases">
        <authorList>
            <person name="Sun Q."/>
            <person name="Ohkuma M."/>
        </authorList>
    </citation>
    <scope>NUCLEOTIDE SEQUENCE</scope>
    <source>
        <strain evidence="2">JCM 10088</strain>
    </source>
</reference>
<feature type="domain" description="Cobalamin-independent methionine synthase MetE C-terminal/archaeal" evidence="1">
    <location>
        <begin position="107"/>
        <end position="300"/>
    </location>
</feature>
<accession>A0A830GVU5</accession>
<protein>
    <recommendedName>
        <fullName evidence="1">Cobalamin-independent methionine synthase MetE C-terminal/archaeal domain-containing protein</fullName>
    </recommendedName>
</protein>
<keyword evidence="3" id="KW-1185">Reference proteome</keyword>
<organism evidence="2 3">
    <name type="scientific">Thermocladium modestius</name>
    <dbReference type="NCBI Taxonomy" id="62609"/>
    <lineage>
        <taxon>Archaea</taxon>
        <taxon>Thermoproteota</taxon>
        <taxon>Thermoprotei</taxon>
        <taxon>Thermoproteales</taxon>
        <taxon>Thermoproteaceae</taxon>
        <taxon>Thermocladium</taxon>
    </lineage>
</organism>
<proteinExistence type="predicted"/>
<dbReference type="GO" id="GO:0008270">
    <property type="term" value="F:zinc ion binding"/>
    <property type="evidence" value="ECO:0007669"/>
    <property type="project" value="InterPro"/>
</dbReference>
<dbReference type="SUPFAM" id="SSF51726">
    <property type="entry name" value="UROD/MetE-like"/>
    <property type="match status" value="1"/>
</dbReference>
<gene>
    <name evidence="2" type="ORF">GCM10007981_10480</name>
</gene>